<dbReference type="InterPro" id="IPR011005">
    <property type="entry name" value="Dihydropteroate_synth-like_sf"/>
</dbReference>
<dbReference type="GO" id="GO:0032259">
    <property type="term" value="P:methylation"/>
    <property type="evidence" value="ECO:0007669"/>
    <property type="project" value="UniProtKB-KW"/>
</dbReference>
<dbReference type="GO" id="GO:0046653">
    <property type="term" value="P:tetrahydrofolate metabolic process"/>
    <property type="evidence" value="ECO:0007669"/>
    <property type="project" value="TreeGrafter"/>
</dbReference>
<gene>
    <name evidence="9" type="ORF">S01H1_84030</name>
</gene>
<feature type="non-terminal residue" evidence="9">
    <location>
        <position position="146"/>
    </location>
</feature>
<keyword evidence="5" id="KW-0949">S-adenosyl-L-methionine</keyword>
<protein>
    <recommendedName>
        <fullName evidence="8">Pterin-binding domain-containing protein</fullName>
    </recommendedName>
</protein>
<evidence type="ECO:0000256" key="1">
    <source>
        <dbReference type="ARBA" id="ARBA00010398"/>
    </source>
</evidence>
<dbReference type="GO" id="GO:0050667">
    <property type="term" value="P:homocysteine metabolic process"/>
    <property type="evidence" value="ECO:0007669"/>
    <property type="project" value="TreeGrafter"/>
</dbReference>
<evidence type="ECO:0000313" key="9">
    <source>
        <dbReference type="EMBL" id="GAG49962.1"/>
    </source>
</evidence>
<dbReference type="EMBL" id="BARS01057268">
    <property type="protein sequence ID" value="GAG49962.1"/>
    <property type="molecule type" value="Genomic_DNA"/>
</dbReference>
<reference evidence="9" key="1">
    <citation type="journal article" date="2014" name="Front. Microbiol.">
        <title>High frequency of phylogenetically diverse reductive dehalogenase-homologous genes in deep subseafloor sedimentary metagenomes.</title>
        <authorList>
            <person name="Kawai M."/>
            <person name="Futagami T."/>
            <person name="Toyoda A."/>
            <person name="Takaki Y."/>
            <person name="Nishi S."/>
            <person name="Hori S."/>
            <person name="Arai W."/>
            <person name="Tsubouchi T."/>
            <person name="Morono Y."/>
            <person name="Uchiyama I."/>
            <person name="Ito T."/>
            <person name="Fujiyama A."/>
            <person name="Inagaki F."/>
            <person name="Takami H."/>
        </authorList>
    </citation>
    <scope>NUCLEOTIDE SEQUENCE</scope>
    <source>
        <strain evidence="9">Expedition CK06-06</strain>
    </source>
</reference>
<evidence type="ECO:0000256" key="3">
    <source>
        <dbReference type="ARBA" id="ARBA00022628"/>
    </source>
</evidence>
<accession>X0YTA1</accession>
<dbReference type="PANTHER" id="PTHR45833:SF1">
    <property type="entry name" value="METHIONINE SYNTHASE"/>
    <property type="match status" value="1"/>
</dbReference>
<dbReference type="InterPro" id="IPR050554">
    <property type="entry name" value="Met_Synthase/Corrinoid"/>
</dbReference>
<sequence length="146" mass="15938">LSFVHMGVNIVGSCCGSIPEHTKAIKERIKGKKVKKRKDVGQGFRLAKARITSRTETIEFGKEFIPIGENINPTGRKKLKASLKSTGSGFEEVKDMALKQVELGARVLDVNVGVLGMNEIELMSKVISVLENTVTVPLLIDSSNEE</sequence>
<dbReference type="InterPro" id="IPR000489">
    <property type="entry name" value="Pterin-binding_dom"/>
</dbReference>
<dbReference type="GO" id="GO:0005829">
    <property type="term" value="C:cytosol"/>
    <property type="evidence" value="ECO:0007669"/>
    <property type="project" value="TreeGrafter"/>
</dbReference>
<evidence type="ECO:0000256" key="5">
    <source>
        <dbReference type="ARBA" id="ARBA00022691"/>
    </source>
</evidence>
<feature type="non-terminal residue" evidence="9">
    <location>
        <position position="1"/>
    </location>
</feature>
<dbReference type="GO" id="GO:0046872">
    <property type="term" value="F:metal ion binding"/>
    <property type="evidence" value="ECO:0007669"/>
    <property type="project" value="UniProtKB-KW"/>
</dbReference>
<dbReference type="InterPro" id="IPR036589">
    <property type="entry name" value="HCY_dom_sf"/>
</dbReference>
<feature type="domain" description="Pterin-binding" evidence="8">
    <location>
        <begin position="64"/>
        <end position="146"/>
    </location>
</feature>
<keyword evidence="2" id="KW-0489">Methyltransferase</keyword>
<dbReference type="SUPFAM" id="SSF51717">
    <property type="entry name" value="Dihydropteroate synthetase-like"/>
    <property type="match status" value="1"/>
</dbReference>
<organism evidence="9">
    <name type="scientific">marine sediment metagenome</name>
    <dbReference type="NCBI Taxonomy" id="412755"/>
    <lineage>
        <taxon>unclassified sequences</taxon>
        <taxon>metagenomes</taxon>
        <taxon>ecological metagenomes</taxon>
    </lineage>
</organism>
<proteinExistence type="inferred from homology"/>
<keyword evidence="3" id="KW-0846">Cobalamin</keyword>
<evidence type="ECO:0000256" key="2">
    <source>
        <dbReference type="ARBA" id="ARBA00022603"/>
    </source>
</evidence>
<comment type="caution">
    <text evidence="9">The sequence shown here is derived from an EMBL/GenBank/DDBJ whole genome shotgun (WGS) entry which is preliminary data.</text>
</comment>
<dbReference type="SUPFAM" id="SSF82282">
    <property type="entry name" value="Homocysteine S-methyltransferase"/>
    <property type="match status" value="1"/>
</dbReference>
<evidence type="ECO:0000256" key="6">
    <source>
        <dbReference type="ARBA" id="ARBA00022723"/>
    </source>
</evidence>
<keyword evidence="6" id="KW-0479">Metal-binding</keyword>
<dbReference type="Gene3D" id="3.20.20.330">
    <property type="entry name" value="Homocysteine-binding-like domain"/>
    <property type="match status" value="1"/>
</dbReference>
<dbReference type="GO" id="GO:0008705">
    <property type="term" value="F:methionine synthase activity"/>
    <property type="evidence" value="ECO:0007669"/>
    <property type="project" value="TreeGrafter"/>
</dbReference>
<evidence type="ECO:0000256" key="4">
    <source>
        <dbReference type="ARBA" id="ARBA00022679"/>
    </source>
</evidence>
<evidence type="ECO:0000259" key="8">
    <source>
        <dbReference type="PROSITE" id="PS50972"/>
    </source>
</evidence>
<comment type="similarity">
    <text evidence="1">Belongs to the vitamin-B12 dependent methionine synthase family.</text>
</comment>
<keyword evidence="4" id="KW-0808">Transferase</keyword>
<dbReference type="AlphaFoldDB" id="X0YTA1"/>
<dbReference type="PROSITE" id="PS50972">
    <property type="entry name" value="PTERIN_BINDING"/>
    <property type="match status" value="1"/>
</dbReference>
<name>X0YTA1_9ZZZZ</name>
<dbReference type="GO" id="GO:0031419">
    <property type="term" value="F:cobalamin binding"/>
    <property type="evidence" value="ECO:0007669"/>
    <property type="project" value="UniProtKB-KW"/>
</dbReference>
<evidence type="ECO:0000256" key="7">
    <source>
        <dbReference type="ARBA" id="ARBA00023285"/>
    </source>
</evidence>
<dbReference type="PANTHER" id="PTHR45833">
    <property type="entry name" value="METHIONINE SYNTHASE"/>
    <property type="match status" value="1"/>
</dbReference>
<dbReference type="Gene3D" id="3.20.20.20">
    <property type="entry name" value="Dihydropteroate synthase-like"/>
    <property type="match status" value="1"/>
</dbReference>
<keyword evidence="7" id="KW-0170">Cobalt</keyword>